<keyword evidence="3 6" id="KW-1133">Transmembrane helix</keyword>
<gene>
    <name evidence="8" type="ORF">Thimo_2675</name>
</gene>
<sequence length="504" mass="55759">MHGYASPSQRAKNLPLGFVALLLAAILVFAPLFRSGQPPLAQLVLELASVCLLVIILWTPQKFSVDKRQALILGFFFLTPFFFLIPLPFGLIESLPGREFYGTVLAQIGARKNAEFWSLSLVPFRTEAAWLLTLVPIAVFLGTRSLKFKGLRLLVILLLGMVTGQAILGLLQYGGRSDLLYLGMEQTRQTAVGTYTNRNHLAGLLAMTLPIALALLFYSIGRRDHRPPRWRKKIAFLASMRGHTAIGYGAIALLLLLAIIFTRSRAGIALAMLGILLATFAFSRRIGGTNIYGTIGTIVTITIGIGLVIGLAPVLDRFSISGTIEDARWAIFSATTTGIGYFFPLGSGPGSFSQVFNAFQPLELGRWFVNHAHNDYLEWLFEGGAFAASLILLFIALYLRQWTKVWISDSWSQLRFIRVGAGIGLFLMLGHSLVDYNLHTPANIVYFAFLSGIFFADPDIEEERKRSRRSPRVGDTDIQNVSQPQPVRITPQVAPDQIRNPFLD</sequence>
<keyword evidence="8" id="KW-0436">Ligase</keyword>
<feature type="transmembrane region" description="Helical" evidence="6">
    <location>
        <begin position="242"/>
        <end position="260"/>
    </location>
</feature>
<feature type="domain" description="O-antigen ligase-related" evidence="7">
    <location>
        <begin position="251"/>
        <end position="391"/>
    </location>
</feature>
<feature type="transmembrane region" description="Helical" evidence="6">
    <location>
        <begin position="295"/>
        <end position="315"/>
    </location>
</feature>
<dbReference type="InterPro" id="IPR007016">
    <property type="entry name" value="O-antigen_ligase-rel_domated"/>
</dbReference>
<reference evidence="8 9" key="1">
    <citation type="submission" date="2011-09" db="EMBL/GenBank/DDBJ databases">
        <title>Complete sequence of chromosome of Thioflavicoccus mobilis 8321.</title>
        <authorList>
            <consortium name="US DOE Joint Genome Institute"/>
            <person name="Lucas S."/>
            <person name="Han J."/>
            <person name="Lapidus A."/>
            <person name="Cheng J.-F."/>
            <person name="Goodwin L."/>
            <person name="Pitluck S."/>
            <person name="Peters L."/>
            <person name="Ovchinnikova G."/>
            <person name="Lu M."/>
            <person name="Detter J.C."/>
            <person name="Han C."/>
            <person name="Tapia R."/>
            <person name="Land M."/>
            <person name="Hauser L."/>
            <person name="Kyrpides N."/>
            <person name="Ivanova N."/>
            <person name="Pagani I."/>
            <person name="Vogl K."/>
            <person name="Liu Z."/>
            <person name="Imhoff J."/>
            <person name="Thiel V."/>
            <person name="Frigaard N.-U."/>
            <person name="Bryant D."/>
            <person name="Woyke T."/>
        </authorList>
    </citation>
    <scope>NUCLEOTIDE SEQUENCE [LARGE SCALE GENOMIC DNA]</scope>
    <source>
        <strain evidence="8 9">8321</strain>
    </source>
</reference>
<comment type="subcellular location">
    <subcellularLocation>
        <location evidence="1">Membrane</location>
        <topology evidence="1">Multi-pass membrane protein</topology>
    </subcellularLocation>
</comment>
<evidence type="ECO:0000256" key="2">
    <source>
        <dbReference type="ARBA" id="ARBA00022692"/>
    </source>
</evidence>
<evidence type="ECO:0000256" key="1">
    <source>
        <dbReference type="ARBA" id="ARBA00004141"/>
    </source>
</evidence>
<dbReference type="EMBL" id="CP003051">
    <property type="protein sequence ID" value="AGA91388.1"/>
    <property type="molecule type" value="Genomic_DNA"/>
</dbReference>
<feature type="transmembrane region" description="Helical" evidence="6">
    <location>
        <begin position="266"/>
        <end position="283"/>
    </location>
</feature>
<name>L0GX92_9GAMM</name>
<feature type="transmembrane region" description="Helical" evidence="6">
    <location>
        <begin position="379"/>
        <end position="399"/>
    </location>
</feature>
<evidence type="ECO:0000256" key="5">
    <source>
        <dbReference type="SAM" id="MobiDB-lite"/>
    </source>
</evidence>
<dbReference type="AlphaFoldDB" id="L0GX92"/>
<keyword evidence="9" id="KW-1185">Reference proteome</keyword>
<organism evidence="8 9">
    <name type="scientific">Thioflavicoccus mobilis 8321</name>
    <dbReference type="NCBI Taxonomy" id="765912"/>
    <lineage>
        <taxon>Bacteria</taxon>
        <taxon>Pseudomonadati</taxon>
        <taxon>Pseudomonadota</taxon>
        <taxon>Gammaproteobacteria</taxon>
        <taxon>Chromatiales</taxon>
        <taxon>Chromatiaceae</taxon>
        <taxon>Thioflavicoccus</taxon>
    </lineage>
</organism>
<keyword evidence="2 6" id="KW-0812">Transmembrane</keyword>
<dbReference type="InterPro" id="IPR051533">
    <property type="entry name" value="WaaL-like"/>
</dbReference>
<dbReference type="PANTHER" id="PTHR37422:SF23">
    <property type="entry name" value="TEICHURONIC ACID BIOSYNTHESIS PROTEIN TUAE"/>
    <property type="match status" value="1"/>
</dbReference>
<feature type="region of interest" description="Disordered" evidence="5">
    <location>
        <begin position="465"/>
        <end position="504"/>
    </location>
</feature>
<dbReference type="RefSeq" id="WP_015281520.1">
    <property type="nucleotide sequence ID" value="NC_019940.1"/>
</dbReference>
<proteinExistence type="predicted"/>
<evidence type="ECO:0000259" key="7">
    <source>
        <dbReference type="Pfam" id="PF04932"/>
    </source>
</evidence>
<dbReference type="GO" id="GO:0016874">
    <property type="term" value="F:ligase activity"/>
    <property type="evidence" value="ECO:0007669"/>
    <property type="project" value="UniProtKB-KW"/>
</dbReference>
<evidence type="ECO:0000313" key="8">
    <source>
        <dbReference type="EMBL" id="AGA91388.1"/>
    </source>
</evidence>
<feature type="transmembrane region" description="Helical" evidence="6">
    <location>
        <begin position="419"/>
        <end position="438"/>
    </location>
</feature>
<feature type="transmembrane region" description="Helical" evidence="6">
    <location>
        <begin position="153"/>
        <end position="174"/>
    </location>
</feature>
<dbReference type="GO" id="GO:0016020">
    <property type="term" value="C:membrane"/>
    <property type="evidence" value="ECO:0007669"/>
    <property type="project" value="UniProtKB-SubCell"/>
</dbReference>
<dbReference type="KEGG" id="tmb:Thimo_2675"/>
<evidence type="ECO:0000256" key="4">
    <source>
        <dbReference type="ARBA" id="ARBA00023136"/>
    </source>
</evidence>
<feature type="transmembrane region" description="Helical" evidence="6">
    <location>
        <begin position="39"/>
        <end position="58"/>
    </location>
</feature>
<feature type="transmembrane region" description="Helical" evidence="6">
    <location>
        <begin position="14"/>
        <end position="33"/>
    </location>
</feature>
<feature type="transmembrane region" description="Helical" evidence="6">
    <location>
        <begin position="444"/>
        <end position="460"/>
    </location>
</feature>
<dbReference type="STRING" id="765912.Thimo_2675"/>
<accession>L0GX92</accession>
<dbReference type="PANTHER" id="PTHR37422">
    <property type="entry name" value="TEICHURONIC ACID BIOSYNTHESIS PROTEIN TUAE"/>
    <property type="match status" value="1"/>
</dbReference>
<feature type="transmembrane region" description="Helical" evidence="6">
    <location>
        <begin position="201"/>
        <end position="221"/>
    </location>
</feature>
<feature type="transmembrane region" description="Helical" evidence="6">
    <location>
        <begin position="70"/>
        <end position="92"/>
    </location>
</feature>
<protein>
    <submittedName>
        <fullName evidence="8">Lipid A core-O-antigen ligase-like enyme</fullName>
    </submittedName>
</protein>
<keyword evidence="4 6" id="KW-0472">Membrane</keyword>
<evidence type="ECO:0000256" key="6">
    <source>
        <dbReference type="SAM" id="Phobius"/>
    </source>
</evidence>
<dbReference type="OrthoDB" id="9783389at2"/>
<evidence type="ECO:0000313" key="9">
    <source>
        <dbReference type="Proteomes" id="UP000010816"/>
    </source>
</evidence>
<dbReference type="Proteomes" id="UP000010816">
    <property type="component" value="Chromosome"/>
</dbReference>
<dbReference type="eggNOG" id="COG3307">
    <property type="taxonomic scope" value="Bacteria"/>
</dbReference>
<dbReference type="HOGENOM" id="CLU_035700_0_0_6"/>
<feature type="transmembrane region" description="Helical" evidence="6">
    <location>
        <begin position="128"/>
        <end position="146"/>
    </location>
</feature>
<dbReference type="Pfam" id="PF04932">
    <property type="entry name" value="Wzy_C"/>
    <property type="match status" value="1"/>
</dbReference>
<evidence type="ECO:0000256" key="3">
    <source>
        <dbReference type="ARBA" id="ARBA00022989"/>
    </source>
</evidence>